<sequence>MGGSTSPTLSPPHKRTKPCEPYDGPAFELKCVNNIRSLAADMPSAAKSGHPGAPMGCAPMAHLLWSEVMNYSPSNPEWWNRDRFVLSNGHACSLQYSMLHLAGYGLTIDDLKNFRQLGSLTPGHPENFVTKGVEVSTGPLGQGISNAVGFAVAERHFAATFNTEAHKIFDHHTYVICGDGCLQEGVSSEASSLAGHLGLGHLIVLYDDNNITIDGSTDLSFTEDVGKRYEAYGWQVLTVETVESDLKDLRAAVEAAKANTEQPTIIKIKTTIGKGSILEGSAATHGAPLKPDDMAQAKKGWGVSETPFTVADDVQKLYDDVSKANDAKFAAWEEMFAAYKAANAEKAGELERRFGRKLPDCILSGESLPKFDFAKDKPLATRQYSRDCIGAIAPVLPELMGGSADLTPSNLTAIACSGDFQKATPDGRYLRFGVREHGMAAICNGLFAYGGIRPFCATFLNFAGYALGSIRVSALSKFGVLYVMTHDSIGLGEDGPTHQPVEMIESLRSMPNINVYRPADSNEMSMAYKSALETHETPSVICCSRSGLPALENSSVEGASKGAYTILGSDIELASADLIIVGTGSEVGACLEAAKKLGESGLKVRMVSMPCQELFLQQSTEYQKSVLPGNIPTLSVEASAEHGWHRFSHGQIGVTRFGMSAPGKELFKKYGFTTENITQKGQALVDFYKNVGSVPDLMSRPFFNSFEGGIDH</sequence>
<feature type="binding site" evidence="11">
    <location>
        <position position="486"/>
    </location>
    <ligand>
        <name>substrate</name>
    </ligand>
</feature>
<evidence type="ECO:0000256" key="8">
    <source>
        <dbReference type="ARBA" id="ARBA00023052"/>
    </source>
</evidence>
<keyword evidence="7 13" id="KW-0460">Magnesium</keyword>
<dbReference type="PANTHER" id="PTHR43522">
    <property type="entry name" value="TRANSKETOLASE"/>
    <property type="match status" value="1"/>
</dbReference>
<dbReference type="Gene3D" id="3.40.50.920">
    <property type="match status" value="1"/>
</dbReference>
<dbReference type="CDD" id="cd02012">
    <property type="entry name" value="TPP_TK"/>
    <property type="match status" value="1"/>
</dbReference>
<feature type="binding site" evidence="13">
    <location>
        <position position="179"/>
    </location>
    <ligand>
        <name>Mg(2+)</name>
        <dbReference type="ChEBI" id="CHEBI:18420"/>
    </ligand>
</feature>
<dbReference type="InterPro" id="IPR005478">
    <property type="entry name" value="Transketolase_bac-like"/>
</dbReference>
<feature type="domain" description="Transketolase-like pyrimidine-binding" evidence="16">
    <location>
        <begin position="379"/>
        <end position="550"/>
    </location>
</feature>
<comment type="catalytic activity">
    <reaction evidence="9">
        <text>D-sedoheptulose 7-phosphate + D-glyceraldehyde 3-phosphate = aldehydo-D-ribose 5-phosphate + D-xylulose 5-phosphate</text>
        <dbReference type="Rhea" id="RHEA:10508"/>
        <dbReference type="ChEBI" id="CHEBI:57483"/>
        <dbReference type="ChEBI" id="CHEBI:57737"/>
        <dbReference type="ChEBI" id="CHEBI:58273"/>
        <dbReference type="ChEBI" id="CHEBI:59776"/>
        <dbReference type="EC" id="2.2.1.1"/>
    </reaction>
</comment>
<evidence type="ECO:0000256" key="4">
    <source>
        <dbReference type="ARBA" id="ARBA00013152"/>
    </source>
</evidence>
<dbReference type="Gene3D" id="3.40.50.970">
    <property type="match status" value="2"/>
</dbReference>
<dbReference type="SUPFAM" id="SSF52518">
    <property type="entry name" value="Thiamin diphosphate-binding fold (THDP-binding)"/>
    <property type="match status" value="2"/>
</dbReference>
<evidence type="ECO:0000256" key="13">
    <source>
        <dbReference type="PIRSR" id="PIRSR605478-4"/>
    </source>
</evidence>
<dbReference type="InterPro" id="IPR029061">
    <property type="entry name" value="THDP-binding"/>
</dbReference>
<dbReference type="Pfam" id="PF22613">
    <property type="entry name" value="Transketolase_C_1"/>
    <property type="match status" value="1"/>
</dbReference>
<comment type="similarity">
    <text evidence="2">Belongs to the transketolase family.</text>
</comment>
<proteinExistence type="inferred from homology"/>
<dbReference type="InterPro" id="IPR005474">
    <property type="entry name" value="Transketolase_N"/>
</dbReference>
<evidence type="ECO:0000256" key="3">
    <source>
        <dbReference type="ARBA" id="ARBA00011738"/>
    </source>
</evidence>
<keyword evidence="5" id="KW-0808">Transferase</keyword>
<feature type="binding site" evidence="11">
    <location>
        <position position="285"/>
    </location>
    <ligand>
        <name>substrate</name>
    </ligand>
</feature>
<comment type="cofactor">
    <cofactor evidence="12">
        <name>thiamine diphosphate</name>
        <dbReference type="ChEBI" id="CHEBI:58937"/>
    </cofactor>
    <text evidence="12">Binds 1 thiamine pyrophosphate per subunit. During the reaction, the substrate forms a covalent intermediate with the cofactor.</text>
</comment>
<evidence type="ECO:0000256" key="10">
    <source>
        <dbReference type="PIRSR" id="PIRSR605478-1"/>
    </source>
</evidence>
<keyword evidence="8 12" id="KW-0786">Thiamine pyrophosphate</keyword>
<evidence type="ECO:0000256" key="6">
    <source>
        <dbReference type="ARBA" id="ARBA00022723"/>
    </source>
</evidence>
<evidence type="ECO:0000256" key="2">
    <source>
        <dbReference type="ARBA" id="ARBA00007131"/>
    </source>
</evidence>
<dbReference type="InterPro" id="IPR049557">
    <property type="entry name" value="Transketolase_CS"/>
</dbReference>
<dbReference type="InterPro" id="IPR033247">
    <property type="entry name" value="Transketolase_fam"/>
</dbReference>
<reference evidence="17" key="1">
    <citation type="submission" date="2021-01" db="EMBL/GenBank/DDBJ databases">
        <authorList>
            <person name="Corre E."/>
            <person name="Pelletier E."/>
            <person name="Niang G."/>
            <person name="Scheremetjew M."/>
            <person name="Finn R."/>
            <person name="Kale V."/>
            <person name="Holt S."/>
            <person name="Cochrane G."/>
            <person name="Meng A."/>
            <person name="Brown T."/>
            <person name="Cohen L."/>
        </authorList>
    </citation>
    <scope>NUCLEOTIDE SEQUENCE</scope>
    <source>
        <strain evidence="17">MM31A-1</strain>
    </source>
</reference>
<dbReference type="EMBL" id="HBIO01010240">
    <property type="protein sequence ID" value="CAE0463090.1"/>
    <property type="molecule type" value="Transcribed_RNA"/>
</dbReference>
<accession>A0A7S3Q1S1</accession>
<organism evidence="17">
    <name type="scientific">Chaetoceros debilis</name>
    <dbReference type="NCBI Taxonomy" id="122233"/>
    <lineage>
        <taxon>Eukaryota</taxon>
        <taxon>Sar</taxon>
        <taxon>Stramenopiles</taxon>
        <taxon>Ochrophyta</taxon>
        <taxon>Bacillariophyta</taxon>
        <taxon>Coscinodiscophyceae</taxon>
        <taxon>Chaetocerotophycidae</taxon>
        <taxon>Chaetocerotales</taxon>
        <taxon>Chaetocerotaceae</taxon>
        <taxon>Chaetoceros</taxon>
    </lineage>
</organism>
<evidence type="ECO:0000256" key="14">
    <source>
        <dbReference type="PIRSR" id="PIRSR605478-5"/>
    </source>
</evidence>
<dbReference type="GO" id="GO:0005829">
    <property type="term" value="C:cytosol"/>
    <property type="evidence" value="ECO:0007669"/>
    <property type="project" value="TreeGrafter"/>
</dbReference>
<feature type="active site" description="Proton donor" evidence="10">
    <location>
        <position position="436"/>
    </location>
</feature>
<evidence type="ECO:0000256" key="11">
    <source>
        <dbReference type="PIRSR" id="PIRSR605478-2"/>
    </source>
</evidence>
<dbReference type="FunFam" id="3.40.50.970:FF:000004">
    <property type="entry name" value="Transketolase"/>
    <property type="match status" value="1"/>
</dbReference>
<evidence type="ECO:0000256" key="1">
    <source>
        <dbReference type="ARBA" id="ARBA00001941"/>
    </source>
</evidence>
<dbReference type="InterPro" id="IPR005475">
    <property type="entry name" value="Transketolase-like_Pyr-bd"/>
</dbReference>
<dbReference type="GO" id="GO:0004802">
    <property type="term" value="F:transketolase activity"/>
    <property type="evidence" value="ECO:0007669"/>
    <property type="project" value="UniProtKB-EC"/>
</dbReference>
<dbReference type="FunFam" id="3.40.50.920:FF:000003">
    <property type="entry name" value="Transketolase"/>
    <property type="match status" value="1"/>
</dbReference>
<evidence type="ECO:0000256" key="12">
    <source>
        <dbReference type="PIRSR" id="PIRSR605478-3"/>
    </source>
</evidence>
<protein>
    <recommendedName>
        <fullName evidence="4">transketolase</fullName>
        <ecNumber evidence="4">2.2.1.1</ecNumber>
    </recommendedName>
</protein>
<feature type="binding site" evidence="12">
    <location>
        <position position="462"/>
    </location>
    <ligand>
        <name>thiamine diphosphate</name>
        <dbReference type="ChEBI" id="CHEBI:58937"/>
    </ligand>
</feature>
<feature type="binding site" evidence="12">
    <location>
        <position position="180"/>
    </location>
    <ligand>
        <name>thiamine diphosphate</name>
        <dbReference type="ChEBI" id="CHEBI:58937"/>
    </ligand>
</feature>
<dbReference type="GO" id="GO:0046872">
    <property type="term" value="F:metal ion binding"/>
    <property type="evidence" value="ECO:0007669"/>
    <property type="project" value="UniProtKB-KW"/>
</dbReference>
<dbReference type="GO" id="GO:0006098">
    <property type="term" value="P:pentose-phosphate shunt"/>
    <property type="evidence" value="ECO:0007669"/>
    <property type="project" value="TreeGrafter"/>
</dbReference>
<feature type="binding site" evidence="11">
    <location>
        <position position="545"/>
    </location>
    <ligand>
        <name>substrate</name>
    </ligand>
</feature>
<evidence type="ECO:0000256" key="5">
    <source>
        <dbReference type="ARBA" id="ARBA00022679"/>
    </source>
</evidence>
<dbReference type="Pfam" id="PF02779">
    <property type="entry name" value="Transket_pyr"/>
    <property type="match status" value="1"/>
</dbReference>
<feature type="binding site" evidence="12">
    <location>
        <position position="209"/>
    </location>
    <ligand>
        <name>thiamine diphosphate</name>
        <dbReference type="ChEBI" id="CHEBI:58937"/>
    </ligand>
</feature>
<feature type="site" description="Important for catalytic activity" evidence="14">
    <location>
        <position position="285"/>
    </location>
</feature>
<feature type="binding site" evidence="11">
    <location>
        <position position="382"/>
    </location>
    <ligand>
        <name>substrate</name>
    </ligand>
</feature>
<evidence type="ECO:0000256" key="15">
    <source>
        <dbReference type="SAM" id="MobiDB-lite"/>
    </source>
</evidence>
<feature type="binding site" evidence="13">
    <location>
        <position position="209"/>
    </location>
    <ligand>
        <name>Mg(2+)</name>
        <dbReference type="ChEBI" id="CHEBI:18420"/>
    </ligand>
</feature>
<comment type="subunit">
    <text evidence="3">Homodimer.</text>
</comment>
<dbReference type="Pfam" id="PF00456">
    <property type="entry name" value="Transketolase_N"/>
    <property type="match status" value="1"/>
</dbReference>
<feature type="region of interest" description="Disordered" evidence="15">
    <location>
        <begin position="1"/>
        <end position="21"/>
    </location>
</feature>
<dbReference type="NCBIfam" id="TIGR00232">
    <property type="entry name" value="tktlase_bact"/>
    <property type="match status" value="1"/>
</dbReference>
<dbReference type="EC" id="2.2.1.1" evidence="4"/>
<dbReference type="SMART" id="SM00861">
    <property type="entry name" value="Transket_pyr"/>
    <property type="match status" value="1"/>
</dbReference>
<feature type="binding site" evidence="11">
    <location>
        <position position="409"/>
    </location>
    <ligand>
        <name>substrate</name>
    </ligand>
</feature>
<feature type="binding site" evidence="11">
    <location>
        <position position="494"/>
    </location>
    <ligand>
        <name>substrate</name>
    </ligand>
</feature>
<evidence type="ECO:0000259" key="16">
    <source>
        <dbReference type="SMART" id="SM00861"/>
    </source>
</evidence>
<comment type="cofactor">
    <cofactor evidence="1">
        <name>Co(2+)</name>
        <dbReference type="ChEBI" id="CHEBI:48828"/>
    </cofactor>
</comment>
<feature type="binding site" evidence="12">
    <location>
        <begin position="138"/>
        <end position="140"/>
    </location>
    <ligand>
        <name>thiamine diphosphate</name>
        <dbReference type="ChEBI" id="CHEBI:58937"/>
    </ligand>
</feature>
<evidence type="ECO:0000256" key="7">
    <source>
        <dbReference type="ARBA" id="ARBA00022842"/>
    </source>
</evidence>
<name>A0A7S3Q1S1_9STRA</name>
<evidence type="ECO:0000256" key="9">
    <source>
        <dbReference type="ARBA" id="ARBA00049473"/>
    </source>
</evidence>
<dbReference type="AlphaFoldDB" id="A0A7S3Q1S1"/>
<feature type="binding site" evidence="12">
    <location>
        <position position="90"/>
    </location>
    <ligand>
        <name>thiamine diphosphate</name>
        <dbReference type="ChEBI" id="CHEBI:58937"/>
    </ligand>
</feature>
<dbReference type="FunFam" id="3.40.50.970:FF:000003">
    <property type="entry name" value="Transketolase"/>
    <property type="match status" value="1"/>
</dbReference>
<keyword evidence="6 13" id="KW-0479">Metal-binding</keyword>
<dbReference type="InterPro" id="IPR009014">
    <property type="entry name" value="Transketo_C/PFOR_II"/>
</dbReference>
<feature type="binding site" evidence="11">
    <location>
        <position position="50"/>
    </location>
    <ligand>
        <name>substrate</name>
    </ligand>
</feature>
<evidence type="ECO:0000313" key="17">
    <source>
        <dbReference type="EMBL" id="CAE0463090.1"/>
    </source>
</evidence>
<comment type="cofactor">
    <cofactor evidence="13">
        <name>Mg(2+)</name>
        <dbReference type="ChEBI" id="CHEBI:18420"/>
    </cofactor>
    <text evidence="13">Binds 1 Mg(2+) ion per subunit. Can also utilize other divalent metal cations, such as Ca(2+), Mn(2+) and Co(2+).</text>
</comment>
<feature type="binding site" evidence="12">
    <location>
        <position position="285"/>
    </location>
    <ligand>
        <name>thiamine diphosphate</name>
        <dbReference type="ChEBI" id="CHEBI:58937"/>
    </ligand>
</feature>
<dbReference type="CDD" id="cd07033">
    <property type="entry name" value="TPP_PYR_DXS_TK_like"/>
    <property type="match status" value="1"/>
</dbReference>
<feature type="binding site" evidence="11">
    <location>
        <position position="498"/>
    </location>
    <ligand>
        <name>substrate</name>
    </ligand>
</feature>
<feature type="binding site" evidence="13">
    <location>
        <position position="211"/>
    </location>
    <ligand>
        <name>Mg(2+)</name>
        <dbReference type="ChEBI" id="CHEBI:18420"/>
    </ligand>
</feature>
<dbReference type="SUPFAM" id="SSF52922">
    <property type="entry name" value="TK C-terminal domain-like"/>
    <property type="match status" value="1"/>
</dbReference>
<dbReference type="PANTHER" id="PTHR43522:SF2">
    <property type="entry name" value="TRANSKETOLASE 1-RELATED"/>
    <property type="match status" value="1"/>
</dbReference>
<gene>
    <name evidence="17" type="ORF">CDEB00056_LOCUS7931</name>
</gene>
<feature type="site" description="Important for catalytic activity" evidence="14">
    <location>
        <position position="50"/>
    </location>
</feature>
<dbReference type="InterPro" id="IPR055152">
    <property type="entry name" value="Transketolase-like_C_2"/>
</dbReference>
<dbReference type="PROSITE" id="PS00801">
    <property type="entry name" value="TRANSKETOLASE_1"/>
    <property type="match status" value="1"/>
</dbReference>